<keyword evidence="2 4" id="KW-0479">Metal-binding</keyword>
<comment type="caution">
    <text evidence="7">The sequence shown here is derived from an EMBL/GenBank/DDBJ whole genome shotgun (WGS) entry which is preliminary data.</text>
</comment>
<dbReference type="OrthoDB" id="9770043at2"/>
<keyword evidence="8" id="KW-1185">Reference proteome</keyword>
<evidence type="ECO:0000259" key="6">
    <source>
        <dbReference type="PROSITE" id="PS51007"/>
    </source>
</evidence>
<dbReference type="GO" id="GO:0046872">
    <property type="term" value="F:metal ion binding"/>
    <property type="evidence" value="ECO:0007669"/>
    <property type="project" value="UniProtKB-KW"/>
</dbReference>
<dbReference type="Proteomes" id="UP000253529">
    <property type="component" value="Unassembled WGS sequence"/>
</dbReference>
<dbReference type="InterPro" id="IPR009056">
    <property type="entry name" value="Cyt_c-like_dom"/>
</dbReference>
<dbReference type="AlphaFoldDB" id="A0A366FGR4"/>
<evidence type="ECO:0000313" key="7">
    <source>
        <dbReference type="EMBL" id="RBP12909.1"/>
    </source>
</evidence>
<dbReference type="RefSeq" id="WP_113889746.1">
    <property type="nucleotide sequence ID" value="NZ_QNRK01000013.1"/>
</dbReference>
<proteinExistence type="predicted"/>
<dbReference type="InterPro" id="IPR036909">
    <property type="entry name" value="Cyt_c-like_dom_sf"/>
</dbReference>
<dbReference type="GO" id="GO:0009055">
    <property type="term" value="F:electron transfer activity"/>
    <property type="evidence" value="ECO:0007669"/>
    <property type="project" value="InterPro"/>
</dbReference>
<evidence type="ECO:0000313" key="8">
    <source>
        <dbReference type="Proteomes" id="UP000253529"/>
    </source>
</evidence>
<evidence type="ECO:0000256" key="2">
    <source>
        <dbReference type="ARBA" id="ARBA00022723"/>
    </source>
</evidence>
<reference evidence="7 8" key="1">
    <citation type="submission" date="2018-06" db="EMBL/GenBank/DDBJ databases">
        <title>Genomic Encyclopedia of Type Strains, Phase IV (KMG-IV): sequencing the most valuable type-strain genomes for metagenomic binning, comparative biology and taxonomic classification.</title>
        <authorList>
            <person name="Goeker M."/>
        </authorList>
    </citation>
    <scope>NUCLEOTIDE SEQUENCE [LARGE SCALE GENOMIC DNA]</scope>
    <source>
        <strain evidence="7 8">DSM 24875</strain>
    </source>
</reference>
<evidence type="ECO:0000256" key="4">
    <source>
        <dbReference type="PROSITE-ProRule" id="PRU00433"/>
    </source>
</evidence>
<evidence type="ECO:0000256" key="3">
    <source>
        <dbReference type="ARBA" id="ARBA00023004"/>
    </source>
</evidence>
<protein>
    <submittedName>
        <fullName evidence="7">Cytochrome c</fullName>
    </submittedName>
</protein>
<dbReference type="Pfam" id="PF00034">
    <property type="entry name" value="Cytochrom_C"/>
    <property type="match status" value="1"/>
</dbReference>
<gene>
    <name evidence="7" type="ORF">DFR50_11398</name>
</gene>
<dbReference type="GO" id="GO:0020037">
    <property type="term" value="F:heme binding"/>
    <property type="evidence" value="ECO:0007669"/>
    <property type="project" value="InterPro"/>
</dbReference>
<dbReference type="Gene3D" id="1.10.760.10">
    <property type="entry name" value="Cytochrome c-like domain"/>
    <property type="match status" value="1"/>
</dbReference>
<sequence length="134" mass="13823">MSRRTVVSGVALVLAVAAPDMAIADQGRLDPNTLPVPPGGTREQVLLGDKIFHGEAAEGKCAQCHGADAKGTANGNDLTLGMWIWGDGSVTAIKTTIGHNMKMAPGMDGRLAPGDVDAVVAYVWALGHQKPQAP</sequence>
<evidence type="ECO:0000256" key="1">
    <source>
        <dbReference type="ARBA" id="ARBA00022617"/>
    </source>
</evidence>
<dbReference type="EMBL" id="QNRK01000013">
    <property type="protein sequence ID" value="RBP12909.1"/>
    <property type="molecule type" value="Genomic_DNA"/>
</dbReference>
<dbReference type="PROSITE" id="PS51007">
    <property type="entry name" value="CYTC"/>
    <property type="match status" value="1"/>
</dbReference>
<organism evidence="7 8">
    <name type="scientific">Roseiarcus fermentans</name>
    <dbReference type="NCBI Taxonomy" id="1473586"/>
    <lineage>
        <taxon>Bacteria</taxon>
        <taxon>Pseudomonadati</taxon>
        <taxon>Pseudomonadota</taxon>
        <taxon>Alphaproteobacteria</taxon>
        <taxon>Hyphomicrobiales</taxon>
        <taxon>Roseiarcaceae</taxon>
        <taxon>Roseiarcus</taxon>
    </lineage>
</organism>
<feature type="signal peptide" evidence="5">
    <location>
        <begin position="1"/>
        <end position="22"/>
    </location>
</feature>
<accession>A0A366FGR4</accession>
<keyword evidence="1 4" id="KW-0349">Heme</keyword>
<feature type="domain" description="Cytochrome c" evidence="6">
    <location>
        <begin position="43"/>
        <end position="127"/>
    </location>
</feature>
<name>A0A366FGR4_9HYPH</name>
<keyword evidence="3 4" id="KW-0408">Iron</keyword>
<dbReference type="SUPFAM" id="SSF46626">
    <property type="entry name" value="Cytochrome c"/>
    <property type="match status" value="1"/>
</dbReference>
<keyword evidence="5" id="KW-0732">Signal</keyword>
<evidence type="ECO:0000256" key="5">
    <source>
        <dbReference type="SAM" id="SignalP"/>
    </source>
</evidence>
<feature type="chain" id="PRO_5016752655" evidence="5">
    <location>
        <begin position="23"/>
        <end position="134"/>
    </location>
</feature>